<keyword evidence="6" id="KW-0131">Cell cycle</keyword>
<evidence type="ECO:0000313" key="9">
    <source>
        <dbReference type="Proteomes" id="UP001057375"/>
    </source>
</evidence>
<evidence type="ECO:0000256" key="5">
    <source>
        <dbReference type="ARBA" id="ARBA00023242"/>
    </source>
</evidence>
<reference evidence="8" key="1">
    <citation type="submission" date="2022-03" db="EMBL/GenBank/DDBJ databases">
        <title>Draft genome sequence of Aduncisulcus paluster, a free-living microaerophilic Fornicata.</title>
        <authorList>
            <person name="Yuyama I."/>
            <person name="Kume K."/>
            <person name="Tamura T."/>
            <person name="Inagaki Y."/>
            <person name="Hashimoto T."/>
        </authorList>
    </citation>
    <scope>NUCLEOTIDE SEQUENCE</scope>
    <source>
        <strain evidence="8">NY0171</strain>
    </source>
</reference>
<dbReference type="InterPro" id="IPR003511">
    <property type="entry name" value="HORMA_dom"/>
</dbReference>
<dbReference type="PROSITE" id="PS50815">
    <property type="entry name" value="HORMA"/>
    <property type="match status" value="1"/>
</dbReference>
<proteinExistence type="inferred from homology"/>
<evidence type="ECO:0000256" key="6">
    <source>
        <dbReference type="ARBA" id="ARBA00023306"/>
    </source>
</evidence>
<dbReference type="InterPro" id="IPR036570">
    <property type="entry name" value="HORMA_dom_sf"/>
</dbReference>
<gene>
    <name evidence="8" type="ORF">ADUPG1_013704</name>
</gene>
<protein>
    <submittedName>
        <fullName evidence="8">Multi-domain containing protein</fullName>
    </submittedName>
</protein>
<name>A0ABQ5K3W6_9EUKA</name>
<evidence type="ECO:0000256" key="2">
    <source>
        <dbReference type="ARBA" id="ARBA00010348"/>
    </source>
</evidence>
<keyword evidence="4" id="KW-0498">Mitosis</keyword>
<evidence type="ECO:0000313" key="8">
    <source>
        <dbReference type="EMBL" id="GKT27243.1"/>
    </source>
</evidence>
<keyword evidence="5" id="KW-0539">Nucleus</keyword>
<dbReference type="PANTHER" id="PTHR11842">
    <property type="entry name" value="MITOTIC SPINDLE ASSEMBLY CHECKPOINT PROTEIN MAD2"/>
    <property type="match status" value="1"/>
</dbReference>
<comment type="caution">
    <text evidence="8">The sequence shown here is derived from an EMBL/GenBank/DDBJ whole genome shotgun (WGS) entry which is preliminary data.</text>
</comment>
<accession>A0ABQ5K3W6</accession>
<keyword evidence="3" id="KW-0132">Cell division</keyword>
<dbReference type="PANTHER" id="PTHR11842:SF11">
    <property type="entry name" value="MITOTIC SPINDLE ASSEMBLY CHECKPOINT PROTEIN MAD2A"/>
    <property type="match status" value="1"/>
</dbReference>
<dbReference type="SUPFAM" id="SSF56019">
    <property type="entry name" value="The spindle assembly checkpoint protein mad2"/>
    <property type="match status" value="1"/>
</dbReference>
<dbReference type="InterPro" id="IPR045091">
    <property type="entry name" value="Mad2-like"/>
</dbReference>
<comment type="similarity">
    <text evidence="2">Belongs to the MAD2 family.</text>
</comment>
<evidence type="ECO:0000256" key="1">
    <source>
        <dbReference type="ARBA" id="ARBA00004123"/>
    </source>
</evidence>
<dbReference type="Pfam" id="PF02301">
    <property type="entry name" value="HORMA"/>
    <property type="match status" value="1"/>
</dbReference>
<evidence type="ECO:0000256" key="3">
    <source>
        <dbReference type="ARBA" id="ARBA00022618"/>
    </source>
</evidence>
<dbReference type="EMBL" id="BQXS01012724">
    <property type="protein sequence ID" value="GKT27243.1"/>
    <property type="molecule type" value="Genomic_DNA"/>
</dbReference>
<dbReference type="Gene3D" id="3.30.900.10">
    <property type="entry name" value="HORMA domain"/>
    <property type="match status" value="1"/>
</dbReference>
<organism evidence="8 9">
    <name type="scientific">Aduncisulcus paluster</name>
    <dbReference type="NCBI Taxonomy" id="2918883"/>
    <lineage>
        <taxon>Eukaryota</taxon>
        <taxon>Metamonada</taxon>
        <taxon>Carpediemonas-like organisms</taxon>
        <taxon>Aduncisulcus</taxon>
    </lineage>
</organism>
<sequence>MPTVVEQAITLKGSSDMVSQFFSYAINAVLYMRGVYPAEMFEQRKAYDVNLMVATDQRLNAYLSQVLEQVKIWLSSGMVESLVLVLTDVAKAKQIEKWTFNIEMGEDAVKSRKKSKKSIKQAQKEIQALMRQIVSSVTFLPLISSPCSFDLLIYCDKDAATPEHWEESGPCDIVGEKIQLAEYSTGYHRVTGSICYTTDDDDEEEEEESESL</sequence>
<feature type="domain" description="HORMA" evidence="7">
    <location>
        <begin position="12"/>
        <end position="194"/>
    </location>
</feature>
<keyword evidence="9" id="KW-1185">Reference proteome</keyword>
<evidence type="ECO:0000259" key="7">
    <source>
        <dbReference type="PROSITE" id="PS50815"/>
    </source>
</evidence>
<dbReference type="Proteomes" id="UP001057375">
    <property type="component" value="Unassembled WGS sequence"/>
</dbReference>
<comment type="subcellular location">
    <subcellularLocation>
        <location evidence="1">Nucleus</location>
    </subcellularLocation>
</comment>
<evidence type="ECO:0000256" key="4">
    <source>
        <dbReference type="ARBA" id="ARBA00022776"/>
    </source>
</evidence>